<organism evidence="1 2">
    <name type="scientific">Hungatella effluvii</name>
    <dbReference type="NCBI Taxonomy" id="1096246"/>
    <lineage>
        <taxon>Bacteria</taxon>
        <taxon>Bacillati</taxon>
        <taxon>Bacillota</taxon>
        <taxon>Clostridia</taxon>
        <taxon>Lachnospirales</taxon>
        <taxon>Lachnospiraceae</taxon>
        <taxon>Hungatella</taxon>
    </lineage>
</organism>
<gene>
    <name evidence="1" type="ORF">DFR60_102503</name>
</gene>
<evidence type="ECO:0000313" key="1">
    <source>
        <dbReference type="EMBL" id="PXX56228.1"/>
    </source>
</evidence>
<accession>A0A2V3YAN1</accession>
<sequence length="37" mass="4014">MGLSKGQILCYYYFIRDAAARYGNGKEGRSAVIQAAA</sequence>
<dbReference type="EMBL" id="QJKD01000002">
    <property type="protein sequence ID" value="PXX56228.1"/>
    <property type="molecule type" value="Genomic_DNA"/>
</dbReference>
<evidence type="ECO:0000313" key="2">
    <source>
        <dbReference type="Proteomes" id="UP000248057"/>
    </source>
</evidence>
<dbReference type="AlphaFoldDB" id="A0A2V3YAN1"/>
<name>A0A2V3YAN1_9FIRM</name>
<comment type="caution">
    <text evidence="1">The sequence shown here is derived from an EMBL/GenBank/DDBJ whole genome shotgun (WGS) entry which is preliminary data.</text>
</comment>
<reference evidence="1 2" key="1">
    <citation type="submission" date="2018-05" db="EMBL/GenBank/DDBJ databases">
        <title>Genomic Encyclopedia of Type Strains, Phase IV (KMG-IV): sequencing the most valuable type-strain genomes for metagenomic binning, comparative biology and taxonomic classification.</title>
        <authorList>
            <person name="Goeker M."/>
        </authorList>
    </citation>
    <scope>NUCLEOTIDE SEQUENCE [LARGE SCALE GENOMIC DNA]</scope>
    <source>
        <strain evidence="1 2">DSM 24995</strain>
    </source>
</reference>
<keyword evidence="2" id="KW-1185">Reference proteome</keyword>
<proteinExistence type="predicted"/>
<protein>
    <submittedName>
        <fullName evidence="1">Uncharacterized protein</fullName>
    </submittedName>
</protein>
<dbReference type="Proteomes" id="UP000248057">
    <property type="component" value="Unassembled WGS sequence"/>
</dbReference>